<evidence type="ECO:0000259" key="3">
    <source>
        <dbReference type="PROSITE" id="PS50056"/>
    </source>
</evidence>
<proteinExistence type="predicted"/>
<dbReference type="InterPro" id="IPR015943">
    <property type="entry name" value="WD40/YVTN_repeat-like_dom_sf"/>
</dbReference>
<dbReference type="SMART" id="SM01326">
    <property type="entry name" value="PTEN_C2"/>
    <property type="match status" value="1"/>
</dbReference>
<dbReference type="PROSITE" id="PS51181">
    <property type="entry name" value="PPASE_TENSIN"/>
    <property type="match status" value="1"/>
</dbReference>
<feature type="region of interest" description="Disordered" evidence="2">
    <location>
        <begin position="870"/>
        <end position="960"/>
    </location>
</feature>
<evidence type="ECO:0000313" key="6">
    <source>
        <dbReference type="EMBL" id="KAK2962373.1"/>
    </source>
</evidence>
<accession>A0ABQ9YF25</accession>
<dbReference type="Gene3D" id="3.90.190.10">
    <property type="entry name" value="Protein tyrosine phosphatase superfamily"/>
    <property type="match status" value="1"/>
</dbReference>
<feature type="region of interest" description="Disordered" evidence="2">
    <location>
        <begin position="838"/>
        <end position="858"/>
    </location>
</feature>
<evidence type="ECO:0000313" key="7">
    <source>
        <dbReference type="Proteomes" id="UP001281761"/>
    </source>
</evidence>
<evidence type="ECO:0000259" key="5">
    <source>
        <dbReference type="PROSITE" id="PS51182"/>
    </source>
</evidence>
<feature type="compositionally biased region" description="Basic and acidic residues" evidence="2">
    <location>
        <begin position="1541"/>
        <end position="1550"/>
    </location>
</feature>
<evidence type="ECO:0000256" key="1">
    <source>
        <dbReference type="ARBA" id="ARBA00022801"/>
    </source>
</evidence>
<dbReference type="InterPro" id="IPR016130">
    <property type="entry name" value="Tyr_Pase_AS"/>
</dbReference>
<feature type="compositionally biased region" description="Basic and acidic residues" evidence="2">
    <location>
        <begin position="520"/>
        <end position="539"/>
    </location>
</feature>
<dbReference type="GO" id="GO:0016314">
    <property type="term" value="F:phosphatidylinositol-3,4,5-trisphosphate 3-phosphatase activity"/>
    <property type="evidence" value="ECO:0007669"/>
    <property type="project" value="UniProtKB-EC"/>
</dbReference>
<feature type="domain" description="C2 tensin-type" evidence="5">
    <location>
        <begin position="192"/>
        <end position="377"/>
    </location>
</feature>
<dbReference type="PANTHER" id="PTHR12305:SF94">
    <property type="entry name" value="PHOSPHATIDYLINOSITOL-3,4,5-TRISPHOSPHATE 3-PHOSPHATASE"/>
    <property type="match status" value="1"/>
</dbReference>
<feature type="domain" description="Tyrosine specific protein phosphatases" evidence="3">
    <location>
        <begin position="100"/>
        <end position="160"/>
    </location>
</feature>
<dbReference type="SUPFAM" id="SSF52799">
    <property type="entry name" value="(Phosphotyrosine protein) phosphatases II"/>
    <property type="match status" value="1"/>
</dbReference>
<feature type="compositionally biased region" description="Acidic residues" evidence="2">
    <location>
        <begin position="838"/>
        <end position="855"/>
    </location>
</feature>
<dbReference type="PROSITE" id="PS51182">
    <property type="entry name" value="C2_TENSIN"/>
    <property type="match status" value="1"/>
</dbReference>
<reference evidence="6 7" key="1">
    <citation type="journal article" date="2022" name="bioRxiv">
        <title>Genomics of Preaxostyla Flagellates Illuminates Evolutionary Transitions and the Path Towards Mitochondrial Loss.</title>
        <authorList>
            <person name="Novak L.V.F."/>
            <person name="Treitli S.C."/>
            <person name="Pyrih J."/>
            <person name="Halakuc P."/>
            <person name="Pipaliya S.V."/>
            <person name="Vacek V."/>
            <person name="Brzon O."/>
            <person name="Soukal P."/>
            <person name="Eme L."/>
            <person name="Dacks J.B."/>
            <person name="Karnkowska A."/>
            <person name="Elias M."/>
            <person name="Hampl V."/>
        </authorList>
    </citation>
    <scope>NUCLEOTIDE SEQUENCE [LARGE SCALE GENOMIC DNA]</scope>
    <source>
        <strain evidence="6">NAU3</strain>
        <tissue evidence="6">Gut</tissue>
    </source>
</reference>
<dbReference type="InterPro" id="IPR029021">
    <property type="entry name" value="Prot-tyrosine_phosphatase-like"/>
</dbReference>
<feature type="region of interest" description="Disordered" evidence="2">
    <location>
        <begin position="520"/>
        <end position="563"/>
    </location>
</feature>
<dbReference type="Gene3D" id="2.60.40.1110">
    <property type="match status" value="1"/>
</dbReference>
<dbReference type="InterPro" id="IPR029023">
    <property type="entry name" value="Tensin_phosphatase"/>
</dbReference>
<feature type="region of interest" description="Disordered" evidence="2">
    <location>
        <begin position="1189"/>
        <end position="1268"/>
    </location>
</feature>
<sequence length="1596" mass="177513">MSVFKAIRKQVSGKRNRYQKDGFDLDLTYITPQLIAMGLPSEGLESAYRNPIDEVAQFFDSKYPGHYLILNLSQLDYNTDKFHGRVLDLGFPDHHPPPLPKLFKICEAMKQYLDRDQRNVIGVHCKAGKGRTGVAITCYFQYVGTYGTAIDAMNEFAMKRANDLRGGVAVPSQRRYVMYFEKILKREVYPVYTPIKIVSISMNTVPNADKEGGFCPVFTVLCNDRLVYHSLFSSPRHGSLIGDGSHQPITADTIHIPNYYKHYDSLVKMRCSCIVSGDVLITFYHLTQPSHSQLVRYVQSLTENGAAPHPPNPSLVKLWRLSFNTAMHEPDTLLSLFAEDLDGPKHVTFSGSQMNRPKGSVRKNEEVFRLDLMFGGTNAREREQIHIERIPWDNLLPPIPNSFRAAPPGSSLMCPSLPQPVSSIVHTLSPFQYSFVHPSLVLSMSRAGRWIALGGPGGSLLIFDVKTGRTVRNTSRQKEEHDMQDSVNNYCLVNLNNVGGITSMTWKTKKVNRGELGYEEREGGEAWHRQMQLKEDRAKRTPSPARARSDSHPSPPVASPPDLLSVTLDQSSPLTYLSFPVIDEVPTTLFVGTQCGRVEIFVTELLCEDRDDSASQHGFPSTSLIVRRYTSVQICSPTMAVSSLFTLRSMSQLMIGCEDGQVILWDSSTARLVQFHSHTGQVAKIQAVESMHITPSKEDINDWRLSTSTRNLQWNVQSSLKPALESSRLAMSSSEETSETNDHPLLFNQLHSSQPVDNHVSPIASPSPPSSQASQGPFSSSMLSTSPSQPHSIRTPPLPPPVFGYVQRDGIYVENKQKPSENKLVNDVASLGSTWDSVDADFSVDGESTTDDSSSDEDHIRRYAKRTKLNRNKSSDSLSEEEEEEESEWETDEEEDSDMTHLLSTIKHISSEKKEKEAQVRQKKAKERQAKDLEHFVRSQVKKMQKGTRPPKTLDTPFKAFRGEEGRQFVVGFEAYQEKGKQVKIEGREKDPINTPNSIITEATRTTSTDHFSSSPSSFSSTLSHSSQHITTSINETIMSPVFTAHSSTPTPPLPVLSTVGASVYQNAGGRELDRRDTSSVTVQVSSPLSSLSMGLGMEDYLPDDDEEAPILQPSRQESPDATLSGTLLSCSFDGRVQGWQLDEITPAEMEMNERHTVTDSGASFGVESTFTKEIRNMPRLTTLSVSPAITWEKRETQEPQPSKDLSTEEKPQPLIDGQQPLNTEVAPENSLADQEEQQKDTNEVSQTNAEESTTSEQKPPHSDKPSTQHLIALGSFEGSVRLMSNDTHLLLNAQVHTKPVHSLLWFQKTTAEERHSETSQVENQKTQTQDKDEPMFLLSCSSDINGNPMVLWSIKPFKSTQPDTKPAFVSSSLPSLDATPLNFFQFSSTAAISWDSLLFFVEQNGKVTVVEMGEYVQRVEEELKREKTMEQEWSKQDKQKEIKNLDKAKKTKTSFSKGIPSFSHAPSRTSPQSSPIKSISAASPIHILPPPSRATPESSQTTPVPPFAQPSPSPVPPSVSEQASNILLARAEPITSSEPPEEKMNESKWKGSVTSPPESEAIRDGNTVNATISVSEGLDKDLSQSLFDAKQTEYT</sequence>
<dbReference type="EMBL" id="JARBJD010000011">
    <property type="protein sequence ID" value="KAK2962373.1"/>
    <property type="molecule type" value="Genomic_DNA"/>
</dbReference>
<organism evidence="6 7">
    <name type="scientific">Blattamonas nauphoetae</name>
    <dbReference type="NCBI Taxonomy" id="2049346"/>
    <lineage>
        <taxon>Eukaryota</taxon>
        <taxon>Metamonada</taxon>
        <taxon>Preaxostyla</taxon>
        <taxon>Oxymonadida</taxon>
        <taxon>Blattamonas</taxon>
    </lineage>
</organism>
<feature type="compositionally biased region" description="Basic and acidic residues" evidence="2">
    <location>
        <begin position="927"/>
        <end position="937"/>
    </location>
</feature>
<dbReference type="SUPFAM" id="SSF50978">
    <property type="entry name" value="WD40 repeat-like"/>
    <property type="match status" value="1"/>
</dbReference>
<feature type="region of interest" description="Disordered" evidence="2">
    <location>
        <begin position="1426"/>
        <end position="1567"/>
    </location>
</feature>
<feature type="domain" description="Phosphatase tensin-type" evidence="4">
    <location>
        <begin position="16"/>
        <end position="187"/>
    </location>
</feature>
<keyword evidence="1 6" id="KW-0378">Hydrolase</keyword>
<evidence type="ECO:0000259" key="4">
    <source>
        <dbReference type="PROSITE" id="PS51181"/>
    </source>
</evidence>
<feature type="compositionally biased region" description="Polar residues" evidence="2">
    <location>
        <begin position="1244"/>
        <end position="1258"/>
    </location>
</feature>
<dbReference type="InterPro" id="IPR036322">
    <property type="entry name" value="WD40_repeat_dom_sf"/>
</dbReference>
<dbReference type="EC" id="3.1.3.67" evidence="6"/>
<keyword evidence="7" id="KW-1185">Reference proteome</keyword>
<dbReference type="InterPro" id="IPR051281">
    <property type="entry name" value="Dual-spec_lipid-protein_phosph"/>
</dbReference>
<feature type="compositionally biased region" description="Basic and acidic residues" evidence="2">
    <location>
        <begin position="909"/>
        <end position="920"/>
    </location>
</feature>
<protein>
    <submittedName>
        <fullName evidence="6">Phosphatidylinositol 3,4,5-trisphosphate 3-phosphatase</fullName>
        <ecNumber evidence="6">3.1.3.67</ecNumber>
    </submittedName>
</protein>
<dbReference type="CDD" id="cd14497">
    <property type="entry name" value="PTP_PTEN-like"/>
    <property type="match status" value="1"/>
</dbReference>
<dbReference type="PROSITE" id="PS50056">
    <property type="entry name" value="TYR_PHOSPHATASE_2"/>
    <property type="match status" value="1"/>
</dbReference>
<feature type="compositionally biased region" description="Basic and acidic residues" evidence="2">
    <location>
        <begin position="1426"/>
        <end position="1449"/>
    </location>
</feature>
<feature type="compositionally biased region" description="Low complexity" evidence="2">
    <location>
        <begin position="770"/>
        <end position="792"/>
    </location>
</feature>
<comment type="caution">
    <text evidence="6">The sequence shown here is derived from an EMBL/GenBank/DDBJ whole genome shotgun (WGS) entry which is preliminary data.</text>
</comment>
<feature type="compositionally biased region" description="Pro residues" evidence="2">
    <location>
        <begin position="1504"/>
        <end position="1518"/>
    </location>
</feature>
<feature type="compositionally biased region" description="Acidic residues" evidence="2">
    <location>
        <begin position="878"/>
        <end position="897"/>
    </location>
</feature>
<dbReference type="PROSITE" id="PS00383">
    <property type="entry name" value="TYR_PHOSPHATASE_1"/>
    <property type="match status" value="1"/>
</dbReference>
<name>A0ABQ9YF25_9EUKA</name>
<gene>
    <name evidence="6" type="ORF">BLNAU_2616</name>
</gene>
<feature type="region of interest" description="Disordered" evidence="2">
    <location>
        <begin position="1103"/>
        <end position="1124"/>
    </location>
</feature>
<dbReference type="InterPro" id="IPR014020">
    <property type="entry name" value="Tensin_C2-dom"/>
</dbReference>
<dbReference type="InterPro" id="IPR000387">
    <property type="entry name" value="Tyr_Pase_dom"/>
</dbReference>
<dbReference type="Proteomes" id="UP001281761">
    <property type="component" value="Unassembled WGS sequence"/>
</dbReference>
<feature type="compositionally biased region" description="Low complexity" evidence="2">
    <location>
        <begin position="1471"/>
        <end position="1486"/>
    </location>
</feature>
<dbReference type="PANTHER" id="PTHR12305">
    <property type="entry name" value="PHOSPHATASE WITH HOMOLOGY TO TENSIN"/>
    <property type="match status" value="1"/>
</dbReference>
<evidence type="ECO:0000256" key="2">
    <source>
        <dbReference type="SAM" id="MobiDB-lite"/>
    </source>
</evidence>
<dbReference type="Pfam" id="PF10409">
    <property type="entry name" value="PTEN_C2"/>
    <property type="match status" value="1"/>
</dbReference>
<feature type="compositionally biased region" description="Polar residues" evidence="2">
    <location>
        <begin position="1114"/>
        <end position="1124"/>
    </location>
</feature>
<feature type="region of interest" description="Disordered" evidence="2">
    <location>
        <begin position="754"/>
        <end position="802"/>
    </location>
</feature>
<dbReference type="Gene3D" id="2.130.10.10">
    <property type="entry name" value="YVTN repeat-like/Quinoprotein amine dehydrogenase"/>
    <property type="match status" value="1"/>
</dbReference>